<dbReference type="EC" id="3.5.1.1" evidence="2"/>
<evidence type="ECO:0000259" key="9">
    <source>
        <dbReference type="Pfam" id="PF00710"/>
    </source>
</evidence>
<dbReference type="InterPro" id="IPR037152">
    <property type="entry name" value="L-asparaginase_N_sf"/>
</dbReference>
<feature type="compositionally biased region" description="Low complexity" evidence="8">
    <location>
        <begin position="22"/>
        <end position="40"/>
    </location>
</feature>
<feature type="binding site" evidence="6">
    <location>
        <begin position="255"/>
        <end position="256"/>
    </location>
    <ligand>
        <name>substrate</name>
    </ligand>
</feature>
<dbReference type="SUPFAM" id="SSF53774">
    <property type="entry name" value="Glutaminase/Asparaginase"/>
    <property type="match status" value="1"/>
</dbReference>
<dbReference type="InterPro" id="IPR027475">
    <property type="entry name" value="Asparaginase/glutaminase_AS2"/>
</dbReference>
<dbReference type="PANTHER" id="PTHR11707:SF28">
    <property type="entry name" value="60 KDA LYSOPHOSPHOLIPASE"/>
    <property type="match status" value="1"/>
</dbReference>
<comment type="similarity">
    <text evidence="1">Belongs to the asparaginase 1 family.</text>
</comment>
<comment type="catalytic activity">
    <reaction evidence="4">
        <text>L-asparagine + H2O = L-aspartate + NH4(+)</text>
        <dbReference type="Rhea" id="RHEA:21016"/>
        <dbReference type="ChEBI" id="CHEBI:15377"/>
        <dbReference type="ChEBI" id="CHEBI:28938"/>
        <dbReference type="ChEBI" id="CHEBI:29991"/>
        <dbReference type="ChEBI" id="CHEBI:58048"/>
        <dbReference type="EC" id="3.5.1.1"/>
    </reaction>
</comment>
<dbReference type="InterPro" id="IPR036152">
    <property type="entry name" value="Asp/glu_Ase-like_sf"/>
</dbReference>
<evidence type="ECO:0000256" key="3">
    <source>
        <dbReference type="ARBA" id="ARBA00022801"/>
    </source>
</evidence>
<dbReference type="InterPro" id="IPR041725">
    <property type="entry name" value="L-asparaginase_I"/>
</dbReference>
<dbReference type="CDD" id="cd08963">
    <property type="entry name" value="L-asparaginase_I"/>
    <property type="match status" value="1"/>
</dbReference>
<dbReference type="PANTHER" id="PTHR11707">
    <property type="entry name" value="L-ASPARAGINASE"/>
    <property type="match status" value="1"/>
</dbReference>
<dbReference type="Pfam" id="PF00710">
    <property type="entry name" value="Asparaginase"/>
    <property type="match status" value="1"/>
</dbReference>
<evidence type="ECO:0000256" key="7">
    <source>
        <dbReference type="PROSITE-ProRule" id="PRU10100"/>
    </source>
</evidence>
<dbReference type="Gene3D" id="3.40.50.40">
    <property type="match status" value="1"/>
</dbReference>
<dbReference type="PROSITE" id="PS00917">
    <property type="entry name" value="ASN_GLN_ASE_2"/>
    <property type="match status" value="1"/>
</dbReference>
<dbReference type="InterPro" id="IPR027473">
    <property type="entry name" value="L-asparaginase_C"/>
</dbReference>
<feature type="active site" description="O-isoaspartyl threonine intermediate" evidence="5">
    <location>
        <position position="177"/>
    </location>
</feature>
<dbReference type="SFLD" id="SFLDS00057">
    <property type="entry name" value="Glutaminase/Asparaginase"/>
    <property type="match status" value="1"/>
</dbReference>
<dbReference type="InterPro" id="IPR040919">
    <property type="entry name" value="Asparaginase_C"/>
</dbReference>
<feature type="domain" description="Asparaginase/glutaminase C-terminal" evidence="10">
    <location>
        <begin position="378"/>
        <end position="489"/>
    </location>
</feature>
<protein>
    <recommendedName>
        <fullName evidence="2">asparaginase</fullName>
        <ecNumber evidence="2">3.5.1.1</ecNumber>
    </recommendedName>
</protein>
<dbReference type="InterPro" id="IPR006033">
    <property type="entry name" value="AsnA_fam"/>
</dbReference>
<feature type="domain" description="L-asparaginase N-terminal" evidence="9">
    <location>
        <begin position="168"/>
        <end position="356"/>
    </location>
</feature>
<dbReference type="Pfam" id="PF17763">
    <property type="entry name" value="Asparaginase_C"/>
    <property type="match status" value="1"/>
</dbReference>
<keyword evidence="3" id="KW-0378">Hydrolase</keyword>
<dbReference type="Gene3D" id="3.40.50.1170">
    <property type="entry name" value="L-asparaginase, N-terminal domain"/>
    <property type="match status" value="1"/>
</dbReference>
<evidence type="ECO:0000256" key="5">
    <source>
        <dbReference type="PIRSR" id="PIRSR001220-1"/>
    </source>
</evidence>
<evidence type="ECO:0000256" key="8">
    <source>
        <dbReference type="SAM" id="MobiDB-lite"/>
    </source>
</evidence>
<dbReference type="Proteomes" id="UP000574390">
    <property type="component" value="Unassembled WGS sequence"/>
</dbReference>
<comment type="caution">
    <text evidence="11">The sequence shown here is derived from an EMBL/GenBank/DDBJ whole genome shotgun (WGS) entry which is preliminary data.</text>
</comment>
<dbReference type="AlphaFoldDB" id="A0A7J6UAC2"/>
<evidence type="ECO:0000256" key="2">
    <source>
        <dbReference type="ARBA" id="ARBA00012920"/>
    </source>
</evidence>
<sequence>MAAGQHILSLLKGGNTDAPVESPGSSRASSNSGQPASSPAESVASGEGGLAGAAPNPQGATTVDTFEMLQAELSKPNDDDDESVSGRPREEEEGDDDGTAPDAVEGISVTKDTLRQALVDVYAAVQFFAMDSPEATKNRQNPVDGILPSLIVSHPGGALGKHGRENSKVLMIYTGGTVGMQPGGDGSLRPVPGFLTEKISLLEELKRPGMPDCTVIEWEELIDSSDVTPEHWAKMAQSIEVNYYDYDGFVIVHGTDTMAYTAAALSFMLSNLAKTVVLTGSILPFGEPHSDARRNIIVSTLIAGVCNIPEVCVFFNTYLLRGCRSVKVDSGSIAAFESPNFPPLATLGVGIHFNHHLLMPAPKGRFQVHTNMENSILVLRMVPGFADLESLRESAVKGVVLSLYGTGNAPAKQQKFIDWLRRFNERGIAVVAVSQCLKGQVELNAYAVGSRLLSVGVISAGDMTVEAAVTKLSYLLGRGMTLPQISRAFEMSLRGEVTETNGDEDIFRGFAGVVSKL</sequence>
<dbReference type="PIRSF" id="PIRSF500176">
    <property type="entry name" value="L_ASNase"/>
    <property type="match status" value="1"/>
</dbReference>
<dbReference type="FunFam" id="3.40.50.40:FF:000001">
    <property type="entry name" value="L-asparaginase 1"/>
    <property type="match status" value="1"/>
</dbReference>
<dbReference type="InterPro" id="IPR027474">
    <property type="entry name" value="L-asparaginase_N"/>
</dbReference>
<evidence type="ECO:0000313" key="11">
    <source>
        <dbReference type="EMBL" id="KAF4754100.1"/>
    </source>
</evidence>
<feature type="region of interest" description="Disordered" evidence="8">
    <location>
        <begin position="1"/>
        <end position="103"/>
    </location>
</feature>
<dbReference type="SMART" id="SM00870">
    <property type="entry name" value="Asparaginase"/>
    <property type="match status" value="1"/>
</dbReference>
<reference evidence="11 12" key="1">
    <citation type="submission" date="2020-04" db="EMBL/GenBank/DDBJ databases">
        <title>Perkinsus olseni comparative genomics.</title>
        <authorList>
            <person name="Bogema D.R."/>
        </authorList>
    </citation>
    <scope>NUCLEOTIDE SEQUENCE [LARGE SCALE GENOMIC DNA]</scope>
    <source>
        <strain evidence="11">ATCC PRA-205</strain>
    </source>
</reference>
<dbReference type="EMBL" id="JABANM010001545">
    <property type="protein sequence ID" value="KAF4754100.1"/>
    <property type="molecule type" value="Genomic_DNA"/>
</dbReference>
<dbReference type="FunFam" id="3.40.50.1170:FF:000001">
    <property type="entry name" value="L-asparaginase 2"/>
    <property type="match status" value="1"/>
</dbReference>
<gene>
    <name evidence="11" type="ORF">FOZ62_015721</name>
</gene>
<evidence type="ECO:0000313" key="12">
    <source>
        <dbReference type="Proteomes" id="UP000574390"/>
    </source>
</evidence>
<feature type="binding site" evidence="6">
    <location>
        <position position="224"/>
    </location>
    <ligand>
        <name>substrate</name>
    </ligand>
</feature>
<evidence type="ECO:0000256" key="4">
    <source>
        <dbReference type="ARBA" id="ARBA00049366"/>
    </source>
</evidence>
<dbReference type="PRINTS" id="PR00139">
    <property type="entry name" value="ASNGLNASE"/>
</dbReference>
<evidence type="ECO:0000256" key="1">
    <source>
        <dbReference type="ARBA" id="ARBA00010518"/>
    </source>
</evidence>
<evidence type="ECO:0000259" key="10">
    <source>
        <dbReference type="Pfam" id="PF17763"/>
    </source>
</evidence>
<accession>A0A7J6UAC2</accession>
<dbReference type="PIRSF" id="PIRSF001220">
    <property type="entry name" value="L-ASNase_gatD"/>
    <property type="match status" value="1"/>
</dbReference>
<proteinExistence type="inferred from homology"/>
<dbReference type="GO" id="GO:0009066">
    <property type="term" value="P:aspartate family amino acid metabolic process"/>
    <property type="evidence" value="ECO:0007669"/>
    <property type="project" value="UniProtKB-ARBA"/>
</dbReference>
<evidence type="ECO:0000256" key="6">
    <source>
        <dbReference type="PIRSR" id="PIRSR001220-2"/>
    </source>
</evidence>
<dbReference type="InterPro" id="IPR006034">
    <property type="entry name" value="Asparaginase/glutaminase-like"/>
</dbReference>
<dbReference type="NCBIfam" id="TIGR00519">
    <property type="entry name" value="asnASE_I"/>
    <property type="match status" value="1"/>
</dbReference>
<feature type="active site" evidence="7">
    <location>
        <position position="255"/>
    </location>
</feature>
<name>A0A7J6UAC2_PEROL</name>
<organism evidence="11 12">
    <name type="scientific">Perkinsus olseni</name>
    <name type="common">Perkinsus atlanticus</name>
    <dbReference type="NCBI Taxonomy" id="32597"/>
    <lineage>
        <taxon>Eukaryota</taxon>
        <taxon>Sar</taxon>
        <taxon>Alveolata</taxon>
        <taxon>Perkinsozoa</taxon>
        <taxon>Perkinsea</taxon>
        <taxon>Perkinsida</taxon>
        <taxon>Perkinsidae</taxon>
        <taxon>Perkinsus</taxon>
    </lineage>
</organism>
<dbReference type="GO" id="GO:0004067">
    <property type="term" value="F:asparaginase activity"/>
    <property type="evidence" value="ECO:0007669"/>
    <property type="project" value="UniProtKB-UniRule"/>
</dbReference>
<dbReference type="PROSITE" id="PS51732">
    <property type="entry name" value="ASN_GLN_ASE_3"/>
    <property type="match status" value="1"/>
</dbReference>